<feature type="region of interest" description="Disordered" evidence="1">
    <location>
        <begin position="27"/>
        <end position="63"/>
    </location>
</feature>
<evidence type="ECO:0000256" key="1">
    <source>
        <dbReference type="SAM" id="MobiDB-lite"/>
    </source>
</evidence>
<reference evidence="2 3" key="1">
    <citation type="journal article" date="2019" name="Int. J. Syst. Evol. Microbiol.">
        <title>The Global Catalogue of Microorganisms (GCM) 10K type strain sequencing project: providing services to taxonomists for standard genome sequencing and annotation.</title>
        <authorList>
            <consortium name="The Broad Institute Genomics Platform"/>
            <consortium name="The Broad Institute Genome Sequencing Center for Infectious Disease"/>
            <person name="Wu L."/>
            <person name="Ma J."/>
        </authorList>
    </citation>
    <scope>NUCLEOTIDE SEQUENCE [LARGE SCALE GENOMIC DNA]</scope>
    <source>
        <strain evidence="2 3">LMG 29247</strain>
    </source>
</reference>
<evidence type="ECO:0000313" key="2">
    <source>
        <dbReference type="EMBL" id="MFC6766085.1"/>
    </source>
</evidence>
<evidence type="ECO:0000313" key="3">
    <source>
        <dbReference type="Proteomes" id="UP001596383"/>
    </source>
</evidence>
<proteinExistence type="predicted"/>
<keyword evidence="3" id="KW-1185">Reference proteome</keyword>
<feature type="non-terminal residue" evidence="2">
    <location>
        <position position="1"/>
    </location>
</feature>
<dbReference type="EMBL" id="JBHSWV010000213">
    <property type="protein sequence ID" value="MFC6766085.1"/>
    <property type="molecule type" value="Genomic_DNA"/>
</dbReference>
<dbReference type="AlphaFoldDB" id="A0ABD5SNH5"/>
<organism evidence="2 3">
    <name type="scientific">Natrinema soli</name>
    <dbReference type="NCBI Taxonomy" id="1930624"/>
    <lineage>
        <taxon>Archaea</taxon>
        <taxon>Methanobacteriati</taxon>
        <taxon>Methanobacteriota</taxon>
        <taxon>Stenosarchaea group</taxon>
        <taxon>Halobacteria</taxon>
        <taxon>Halobacteriales</taxon>
        <taxon>Natrialbaceae</taxon>
        <taxon>Natrinema</taxon>
    </lineage>
</organism>
<gene>
    <name evidence="2" type="ORF">ACFQE6_14110</name>
</gene>
<name>A0ABD5SNH5_9EURY</name>
<protein>
    <submittedName>
        <fullName evidence="2">Uncharacterized protein</fullName>
    </submittedName>
</protein>
<dbReference type="Proteomes" id="UP001596383">
    <property type="component" value="Unassembled WGS sequence"/>
</dbReference>
<comment type="caution">
    <text evidence="2">The sequence shown here is derived from an EMBL/GenBank/DDBJ whole genome shotgun (WGS) entry which is preliminary data.</text>
</comment>
<sequence length="63" mass="6504">PISTVGAYVIAAGQLVFLASLGGSLWTGDSADSDPTDGDSATADPTDDPWDLEGGPSHTREWR</sequence>
<accession>A0ABD5SNH5</accession>